<proteinExistence type="predicted"/>
<evidence type="ECO:0008006" key="7">
    <source>
        <dbReference type="Google" id="ProtNLM"/>
    </source>
</evidence>
<evidence type="ECO:0000256" key="4">
    <source>
        <dbReference type="ARBA" id="ARBA00023242"/>
    </source>
</evidence>
<dbReference type="OrthoDB" id="39175at2759"/>
<name>A0A9P9ISQ3_9HYPO</name>
<comment type="caution">
    <text evidence="5">The sequence shown here is derived from an EMBL/GenBank/DDBJ whole genome shotgun (WGS) entry which is preliminary data.</text>
</comment>
<dbReference type="InterPro" id="IPR050987">
    <property type="entry name" value="AtrR-like"/>
</dbReference>
<keyword evidence="6" id="KW-1185">Reference proteome</keyword>
<dbReference type="Proteomes" id="UP000717696">
    <property type="component" value="Unassembled WGS sequence"/>
</dbReference>
<keyword evidence="4" id="KW-0539">Nucleus</keyword>
<evidence type="ECO:0000313" key="6">
    <source>
        <dbReference type="Proteomes" id="UP000717696"/>
    </source>
</evidence>
<organism evidence="5 6">
    <name type="scientific">Dactylonectria estremocensis</name>
    <dbReference type="NCBI Taxonomy" id="1079267"/>
    <lineage>
        <taxon>Eukaryota</taxon>
        <taxon>Fungi</taxon>
        <taxon>Dikarya</taxon>
        <taxon>Ascomycota</taxon>
        <taxon>Pezizomycotina</taxon>
        <taxon>Sordariomycetes</taxon>
        <taxon>Hypocreomycetidae</taxon>
        <taxon>Hypocreales</taxon>
        <taxon>Nectriaceae</taxon>
        <taxon>Dactylonectria</taxon>
    </lineage>
</organism>
<dbReference type="GO" id="GO:0003677">
    <property type="term" value="F:DNA binding"/>
    <property type="evidence" value="ECO:0007669"/>
    <property type="project" value="UniProtKB-KW"/>
</dbReference>
<evidence type="ECO:0000256" key="3">
    <source>
        <dbReference type="ARBA" id="ARBA00023125"/>
    </source>
</evidence>
<evidence type="ECO:0000256" key="2">
    <source>
        <dbReference type="ARBA" id="ARBA00022723"/>
    </source>
</evidence>
<dbReference type="PANTHER" id="PTHR46910">
    <property type="entry name" value="TRANSCRIPTION FACTOR PDR1"/>
    <property type="match status" value="1"/>
</dbReference>
<dbReference type="AlphaFoldDB" id="A0A9P9ISQ3"/>
<evidence type="ECO:0000256" key="1">
    <source>
        <dbReference type="ARBA" id="ARBA00004123"/>
    </source>
</evidence>
<evidence type="ECO:0000313" key="5">
    <source>
        <dbReference type="EMBL" id="KAH7129770.1"/>
    </source>
</evidence>
<gene>
    <name evidence="5" type="ORF">B0J13DRAFT_132235</name>
</gene>
<sequence>MPQCGRCRTHAATCVYPERVKRKGPRTATDISDASLSTILDRLGRLEAQSTTPAPSSSPSLPIVEQNPVCIPSHAASPATSRTTPCYHDVVEVSQGVGIDVTAILKKAVDQVRDLRLRGLATSVITDTTQIPTDLAKFWIQNYFTHVSACMFLSVVDRRVIEVLPDILRLPYIHIEPPILVIYHCILYHGCVLTVSNKSSLVGVAYARACYINCLRSIPVWQNSATGTMMDFIAALSMAGVAYQYFDEDVAWTMFKHACEYCHALNLHNLDSSEFTWSNDEKCDSDHDRRGLWDAFQFDLFFRLMLNKPPVLAGSSWKVNLPWLDANSQPPPEGIEAIVFLAGSRVSLVVTRFFGLLEEHQNRPNEDLVGSTDELCNEILQVFKEWQLHDWIEDTHNEDVNFWEVAEVLLFGYTSMFFMYRKLDVLNSDSPEPLVTDADLPDCPLVVDVSRQIVQVMGRVLLRIPYVETMVFFFGTYRCYVAIACLAKSILCATNIKAHMEDIKSLDRLGNQAEVLSRGAEDIAPLVRAIQNLNTEIQQHLNAEVS</sequence>
<dbReference type="GO" id="GO:0005634">
    <property type="term" value="C:nucleus"/>
    <property type="evidence" value="ECO:0007669"/>
    <property type="project" value="UniProtKB-SubCell"/>
</dbReference>
<comment type="subcellular location">
    <subcellularLocation>
        <location evidence="1">Nucleus</location>
    </subcellularLocation>
</comment>
<dbReference type="GO" id="GO:0003700">
    <property type="term" value="F:DNA-binding transcription factor activity"/>
    <property type="evidence" value="ECO:0007669"/>
    <property type="project" value="InterPro"/>
</dbReference>
<keyword evidence="2" id="KW-0479">Metal-binding</keyword>
<dbReference type="EMBL" id="JAGMUU010000020">
    <property type="protein sequence ID" value="KAH7129770.1"/>
    <property type="molecule type" value="Genomic_DNA"/>
</dbReference>
<accession>A0A9P9ISQ3</accession>
<reference evidence="5" key="1">
    <citation type="journal article" date="2021" name="Nat. Commun.">
        <title>Genetic determinants of endophytism in the Arabidopsis root mycobiome.</title>
        <authorList>
            <person name="Mesny F."/>
            <person name="Miyauchi S."/>
            <person name="Thiergart T."/>
            <person name="Pickel B."/>
            <person name="Atanasova L."/>
            <person name="Karlsson M."/>
            <person name="Huettel B."/>
            <person name="Barry K.W."/>
            <person name="Haridas S."/>
            <person name="Chen C."/>
            <person name="Bauer D."/>
            <person name="Andreopoulos W."/>
            <person name="Pangilinan J."/>
            <person name="LaButti K."/>
            <person name="Riley R."/>
            <person name="Lipzen A."/>
            <person name="Clum A."/>
            <person name="Drula E."/>
            <person name="Henrissat B."/>
            <person name="Kohler A."/>
            <person name="Grigoriev I.V."/>
            <person name="Martin F.M."/>
            <person name="Hacquard S."/>
        </authorList>
    </citation>
    <scope>NUCLEOTIDE SEQUENCE</scope>
    <source>
        <strain evidence="5">MPI-CAGE-AT-0021</strain>
    </source>
</reference>
<dbReference type="CDD" id="cd12148">
    <property type="entry name" value="fungal_TF_MHR"/>
    <property type="match status" value="1"/>
</dbReference>
<dbReference type="GO" id="GO:0046872">
    <property type="term" value="F:metal ion binding"/>
    <property type="evidence" value="ECO:0007669"/>
    <property type="project" value="UniProtKB-KW"/>
</dbReference>
<keyword evidence="3" id="KW-0238">DNA-binding</keyword>
<dbReference type="PANTHER" id="PTHR46910:SF3">
    <property type="entry name" value="HALOTOLERANCE PROTEIN 9-RELATED"/>
    <property type="match status" value="1"/>
</dbReference>
<protein>
    <recommendedName>
        <fullName evidence="7">Transcription factor domain-containing protein</fullName>
    </recommendedName>
</protein>